<keyword evidence="1" id="KW-0175">Coiled coil</keyword>
<feature type="coiled-coil region" evidence="1">
    <location>
        <begin position="1"/>
        <end position="28"/>
    </location>
</feature>
<dbReference type="AlphaFoldDB" id="A0A497EKR1"/>
<reference evidence="2 3" key="1">
    <citation type="submission" date="2018-06" db="EMBL/GenBank/DDBJ databases">
        <title>Extensive metabolic versatility and redundancy in microbially diverse, dynamic hydrothermal sediments.</title>
        <authorList>
            <person name="Dombrowski N."/>
            <person name="Teske A."/>
            <person name="Baker B.J."/>
        </authorList>
    </citation>
    <scope>NUCLEOTIDE SEQUENCE [LARGE SCALE GENOMIC DNA]</scope>
    <source>
        <strain evidence="2">B66_G16</strain>
    </source>
</reference>
<sequence length="94" mass="11301">MHQIEDRLSRIEERLSRIEERVKKLEKKPLRLSLAEKFQIHDRSMDLKRYFECELCHLIPEHVGVVKLREEVRVIVEKLCELLDMALGVRPLKL</sequence>
<evidence type="ECO:0000313" key="3">
    <source>
        <dbReference type="Proteomes" id="UP000278475"/>
    </source>
</evidence>
<name>A0A497EKR1_9CREN</name>
<protein>
    <submittedName>
        <fullName evidence="2">Uncharacterized protein</fullName>
    </submittedName>
</protein>
<evidence type="ECO:0000256" key="1">
    <source>
        <dbReference type="SAM" id="Coils"/>
    </source>
</evidence>
<organism evidence="2 3">
    <name type="scientific">Thermoproteota archaeon</name>
    <dbReference type="NCBI Taxonomy" id="2056631"/>
    <lineage>
        <taxon>Archaea</taxon>
        <taxon>Thermoproteota</taxon>
    </lineage>
</organism>
<comment type="caution">
    <text evidence="2">The sequence shown here is derived from an EMBL/GenBank/DDBJ whole genome shotgun (WGS) entry which is preliminary data.</text>
</comment>
<accession>A0A497EKR1</accession>
<gene>
    <name evidence="2" type="ORF">DRJ31_09375</name>
</gene>
<evidence type="ECO:0000313" key="2">
    <source>
        <dbReference type="EMBL" id="RLE47085.1"/>
    </source>
</evidence>
<proteinExistence type="predicted"/>
<dbReference type="EMBL" id="QMQV01000152">
    <property type="protein sequence ID" value="RLE47085.1"/>
    <property type="molecule type" value="Genomic_DNA"/>
</dbReference>
<dbReference type="Proteomes" id="UP000278475">
    <property type="component" value="Unassembled WGS sequence"/>
</dbReference>